<dbReference type="InterPro" id="IPR051064">
    <property type="entry name" value="SEC14/CRAL-TRIO_domain"/>
</dbReference>
<keyword evidence="3" id="KW-1185">Reference proteome</keyword>
<dbReference type="InterPro" id="IPR001251">
    <property type="entry name" value="CRAL-TRIO_dom"/>
</dbReference>
<evidence type="ECO:0000259" key="1">
    <source>
        <dbReference type="PROSITE" id="PS50191"/>
    </source>
</evidence>
<protein>
    <submittedName>
        <fullName evidence="2">Phosphatidylinositol/phosphatidylcholine transfer protein SFH4</fullName>
    </submittedName>
</protein>
<accession>A0A226DWQ1</accession>
<gene>
    <name evidence="2" type="ORF">Fcan01_15410</name>
</gene>
<sequence>MKLIKPRFNNSSLIPRLINLITGRFNINADRIGNINQAKGFNIPAAENMLMENLKWRRANNMDNILKENWSDFDQDFRSEFLGCDKEGSPVISIPIRDWNVRRAVMAGQSRKLMRYLDKQLEEVATLMREARQNGQNMTQFKRIMDMTNFDFRIQACPLCPPIFVSLWKIVRDFLPPGMKDILMLYGKDKTEWKTALLKEIDASQLTKEFGGQNDEGFSMGDVIKCSSLSITQAKRNLN</sequence>
<dbReference type="PROSITE" id="PS50191">
    <property type="entry name" value="CRAL_TRIO"/>
    <property type="match status" value="1"/>
</dbReference>
<dbReference type="InterPro" id="IPR036865">
    <property type="entry name" value="CRAL-TRIO_dom_sf"/>
</dbReference>
<dbReference type="Pfam" id="PF00650">
    <property type="entry name" value="CRAL_TRIO"/>
    <property type="match status" value="1"/>
</dbReference>
<dbReference type="OrthoDB" id="75724at2759"/>
<dbReference type="EMBL" id="LNIX01000010">
    <property type="protein sequence ID" value="OXA49147.1"/>
    <property type="molecule type" value="Genomic_DNA"/>
</dbReference>
<dbReference type="Proteomes" id="UP000198287">
    <property type="component" value="Unassembled WGS sequence"/>
</dbReference>
<dbReference type="GO" id="GO:0005737">
    <property type="term" value="C:cytoplasm"/>
    <property type="evidence" value="ECO:0007669"/>
    <property type="project" value="TreeGrafter"/>
</dbReference>
<proteinExistence type="predicted"/>
<dbReference type="OMA" id="WRRANNM"/>
<evidence type="ECO:0000313" key="3">
    <source>
        <dbReference type="Proteomes" id="UP000198287"/>
    </source>
</evidence>
<dbReference type="SUPFAM" id="SSF52087">
    <property type="entry name" value="CRAL/TRIO domain"/>
    <property type="match status" value="1"/>
</dbReference>
<name>A0A226DWQ1_FOLCA</name>
<dbReference type="Gene3D" id="3.40.525.10">
    <property type="entry name" value="CRAL-TRIO lipid binding domain"/>
    <property type="match status" value="2"/>
</dbReference>
<dbReference type="CDD" id="cd00170">
    <property type="entry name" value="SEC14"/>
    <property type="match status" value="1"/>
</dbReference>
<dbReference type="SUPFAM" id="SSF46938">
    <property type="entry name" value="CRAL/TRIO N-terminal domain"/>
    <property type="match status" value="1"/>
</dbReference>
<organism evidence="2 3">
    <name type="scientific">Folsomia candida</name>
    <name type="common">Springtail</name>
    <dbReference type="NCBI Taxonomy" id="158441"/>
    <lineage>
        <taxon>Eukaryota</taxon>
        <taxon>Metazoa</taxon>
        <taxon>Ecdysozoa</taxon>
        <taxon>Arthropoda</taxon>
        <taxon>Hexapoda</taxon>
        <taxon>Collembola</taxon>
        <taxon>Entomobryomorpha</taxon>
        <taxon>Isotomoidea</taxon>
        <taxon>Isotomidae</taxon>
        <taxon>Proisotominae</taxon>
        <taxon>Folsomia</taxon>
    </lineage>
</organism>
<feature type="domain" description="CRAL-TRIO" evidence="1">
    <location>
        <begin position="161"/>
        <end position="218"/>
    </location>
</feature>
<evidence type="ECO:0000313" key="2">
    <source>
        <dbReference type="EMBL" id="OXA49147.1"/>
    </source>
</evidence>
<dbReference type="AlphaFoldDB" id="A0A226DWQ1"/>
<comment type="caution">
    <text evidence="2">The sequence shown here is derived from an EMBL/GenBank/DDBJ whole genome shotgun (WGS) entry which is preliminary data.</text>
</comment>
<dbReference type="InterPro" id="IPR036273">
    <property type="entry name" value="CRAL/TRIO_N_dom_sf"/>
</dbReference>
<reference evidence="2 3" key="1">
    <citation type="submission" date="2015-12" db="EMBL/GenBank/DDBJ databases">
        <title>The genome of Folsomia candida.</title>
        <authorList>
            <person name="Faddeeva A."/>
            <person name="Derks M.F."/>
            <person name="Anvar Y."/>
            <person name="Smit S."/>
            <person name="Van Straalen N."/>
            <person name="Roelofs D."/>
        </authorList>
    </citation>
    <scope>NUCLEOTIDE SEQUENCE [LARGE SCALE GENOMIC DNA]</scope>
    <source>
        <strain evidence="2 3">VU population</strain>
        <tissue evidence="2">Whole body</tissue>
    </source>
</reference>
<dbReference type="PANTHER" id="PTHR23324:SF83">
    <property type="entry name" value="SEC14-LIKE PROTEIN 2"/>
    <property type="match status" value="1"/>
</dbReference>
<dbReference type="PANTHER" id="PTHR23324">
    <property type="entry name" value="SEC14 RELATED PROTEIN"/>
    <property type="match status" value="1"/>
</dbReference>